<evidence type="ECO:0000256" key="1">
    <source>
        <dbReference type="ARBA" id="ARBA00022737"/>
    </source>
</evidence>
<accession>A0A2N5X6Q8</accession>
<dbReference type="EMBL" id="PKUS01000002">
    <property type="protein sequence ID" value="PLW70160.1"/>
    <property type="molecule type" value="Genomic_DNA"/>
</dbReference>
<dbReference type="InterPro" id="IPR018490">
    <property type="entry name" value="cNMP-bd_dom_sf"/>
</dbReference>
<dbReference type="SUPFAM" id="SSF54631">
    <property type="entry name" value="CBS-domain pair"/>
    <property type="match status" value="1"/>
</dbReference>
<dbReference type="AlphaFoldDB" id="A0A2N5X6Q8"/>
<dbReference type="Pfam" id="PF00571">
    <property type="entry name" value="CBS"/>
    <property type="match status" value="2"/>
</dbReference>
<dbReference type="SMART" id="SM00116">
    <property type="entry name" value="CBS"/>
    <property type="match status" value="2"/>
</dbReference>
<evidence type="ECO:0000313" key="5">
    <source>
        <dbReference type="EMBL" id="PLW70160.1"/>
    </source>
</evidence>
<evidence type="ECO:0000313" key="6">
    <source>
        <dbReference type="Proteomes" id="UP000235005"/>
    </source>
</evidence>
<keyword evidence="5" id="KW-0808">Transferase</keyword>
<dbReference type="Pfam" id="PF10335">
    <property type="entry name" value="DUF294_C"/>
    <property type="match status" value="1"/>
</dbReference>
<name>A0A2N5X6Q8_9GAMM</name>
<dbReference type="CDD" id="cd04587">
    <property type="entry name" value="CBS_pair_CAP-ED_NT_Pol-beta-like_DUF294_assoc"/>
    <property type="match status" value="1"/>
</dbReference>
<dbReference type="InterPro" id="IPR046342">
    <property type="entry name" value="CBS_dom_sf"/>
</dbReference>
<dbReference type="Pfam" id="PF03445">
    <property type="entry name" value="DUF294"/>
    <property type="match status" value="1"/>
</dbReference>
<dbReference type="PANTHER" id="PTHR48108">
    <property type="entry name" value="CBS DOMAIN-CONTAINING PROTEIN CBSX2, CHLOROPLASTIC"/>
    <property type="match status" value="1"/>
</dbReference>
<reference evidence="5 6" key="1">
    <citation type="submission" date="2018-01" db="EMBL/GenBank/DDBJ databases">
        <title>The draft genome sequence of Halioglobus lutimaris HF004.</title>
        <authorList>
            <person name="Du Z.-J."/>
            <person name="Shi M.-J."/>
        </authorList>
    </citation>
    <scope>NUCLEOTIDE SEQUENCE [LARGE SCALE GENOMIC DNA]</scope>
    <source>
        <strain evidence="5 6">HF004</strain>
    </source>
</reference>
<sequence>MTNDTTSPIKGGDGTEKSYPGLETPELITIAEFIQQTLPFNDLPQEILYPVISRIVIQYHCQGDVFDAQTPQRGLRILRSGAVELRDSDNKLLDRLGEGESFHIAGLNAERGEVIATVIEDALCYLVPDEVYGQLRDADRNFDRYFSGQRNRRLRRAARYQPEPNTMMQEVRTVMSTNLLSVAPSETVQQVAQAMAARRVSSAFVVDNDVLVGIVTDRDLRVRVVAKGLGSATPVGEIMTPDLECVDGSETIFATTLLMTQRRFHHLPVKINGVTRGIVTTSDLILAKQDDPVYLVQHISRQHDVQTIKELVSGMANLMVQWVNSGMLAQQVSQVLTAISDAITVRLIQLAEEEFGPAPVPWCWTGFGSQARSEQLLGADQDNGLIIDDSVTEAQLSWYRDVANFVCDGLDEVGYIYCPGGIMAKTDEWRQPLATWQKTVRKWARSPTPAAVMRVSIFFDIRCIYGDCKLAQRLQETMLDQTSRNSIFLAALAANVLDTKPPLGIFRRFVVDRDGEHRSELDLKKRGVLPVTEIVRLHSLAHKIAAVNTDERLKALAAEKHLTIAGSRNLADALHYIQQLRIKHQCEQITRGEKVSNFVNPRDLPKMAKEQLRDAFTIIDEAQSSVRQTYRAGMG</sequence>
<dbReference type="OrthoDB" id="9808528at2"/>
<dbReference type="RefSeq" id="WP_101517177.1">
    <property type="nucleotide sequence ID" value="NZ_PKUS01000002.1"/>
</dbReference>
<feature type="domain" description="CBS" evidence="4">
    <location>
        <begin position="175"/>
        <end position="231"/>
    </location>
</feature>
<dbReference type="InterPro" id="IPR000644">
    <property type="entry name" value="CBS_dom"/>
</dbReference>
<comment type="caution">
    <text evidence="5">The sequence shown here is derived from an EMBL/GenBank/DDBJ whole genome shotgun (WGS) entry which is preliminary data.</text>
</comment>
<organism evidence="5 6">
    <name type="scientific">Pseudohalioglobus lutimaris</name>
    <dbReference type="NCBI Taxonomy" id="1737061"/>
    <lineage>
        <taxon>Bacteria</taxon>
        <taxon>Pseudomonadati</taxon>
        <taxon>Pseudomonadota</taxon>
        <taxon>Gammaproteobacteria</taxon>
        <taxon>Cellvibrionales</taxon>
        <taxon>Halieaceae</taxon>
        <taxon>Pseudohalioglobus</taxon>
    </lineage>
</organism>
<keyword evidence="6" id="KW-1185">Reference proteome</keyword>
<dbReference type="InterPro" id="IPR005105">
    <property type="entry name" value="GlnD_Uridyltrans_N"/>
</dbReference>
<gene>
    <name evidence="5" type="ORF">C0039_02825</name>
</gene>
<evidence type="ECO:0000256" key="3">
    <source>
        <dbReference type="SAM" id="MobiDB-lite"/>
    </source>
</evidence>
<dbReference type="PROSITE" id="PS51371">
    <property type="entry name" value="CBS"/>
    <property type="match status" value="2"/>
</dbReference>
<dbReference type="InterPro" id="IPR018821">
    <property type="entry name" value="DUF294_put_nucleoTrafse_sb-bd"/>
</dbReference>
<evidence type="ECO:0000259" key="4">
    <source>
        <dbReference type="PROSITE" id="PS51371"/>
    </source>
</evidence>
<dbReference type="GO" id="GO:0008773">
    <property type="term" value="F:[protein-PII] uridylyltransferase activity"/>
    <property type="evidence" value="ECO:0007669"/>
    <property type="project" value="InterPro"/>
</dbReference>
<dbReference type="PANTHER" id="PTHR48108:SF26">
    <property type="entry name" value="CBS DOMAIN-CONTAINING PROTEIN DDB_G0289609"/>
    <property type="match status" value="1"/>
</dbReference>
<keyword evidence="1" id="KW-0677">Repeat</keyword>
<protein>
    <submittedName>
        <fullName evidence="5">Nucleotidyltransferase</fullName>
    </submittedName>
</protein>
<dbReference type="InterPro" id="IPR014710">
    <property type="entry name" value="RmlC-like_jellyroll"/>
</dbReference>
<dbReference type="Proteomes" id="UP000235005">
    <property type="component" value="Unassembled WGS sequence"/>
</dbReference>
<keyword evidence="2" id="KW-0129">CBS domain</keyword>
<feature type="region of interest" description="Disordered" evidence="3">
    <location>
        <begin position="1"/>
        <end position="21"/>
    </location>
</feature>
<dbReference type="SUPFAM" id="SSF51206">
    <property type="entry name" value="cAMP-binding domain-like"/>
    <property type="match status" value="1"/>
</dbReference>
<dbReference type="Gene3D" id="2.60.120.10">
    <property type="entry name" value="Jelly Rolls"/>
    <property type="match status" value="1"/>
</dbReference>
<feature type="domain" description="CBS" evidence="4">
    <location>
        <begin position="239"/>
        <end position="295"/>
    </location>
</feature>
<dbReference type="Gene3D" id="3.10.580.10">
    <property type="entry name" value="CBS-domain"/>
    <property type="match status" value="1"/>
</dbReference>
<dbReference type="InterPro" id="IPR051462">
    <property type="entry name" value="CBS_domain-containing"/>
</dbReference>
<proteinExistence type="predicted"/>
<dbReference type="CDD" id="cd05401">
    <property type="entry name" value="NT_GlnE_GlnD_like"/>
    <property type="match status" value="1"/>
</dbReference>
<evidence type="ECO:0000256" key="2">
    <source>
        <dbReference type="PROSITE-ProRule" id="PRU00703"/>
    </source>
</evidence>